<dbReference type="EMBL" id="QSFX01000017">
    <property type="protein sequence ID" value="RHA87869.1"/>
    <property type="molecule type" value="Genomic_DNA"/>
</dbReference>
<dbReference type="Pfam" id="PF00990">
    <property type="entry name" value="GGDEF"/>
    <property type="match status" value="1"/>
</dbReference>
<dbReference type="NCBIfam" id="TIGR00254">
    <property type="entry name" value="GGDEF"/>
    <property type="match status" value="1"/>
</dbReference>
<dbReference type="GO" id="GO:0005886">
    <property type="term" value="C:plasma membrane"/>
    <property type="evidence" value="ECO:0007669"/>
    <property type="project" value="TreeGrafter"/>
</dbReference>
<dbReference type="InterPro" id="IPR029787">
    <property type="entry name" value="Nucleotide_cyclase"/>
</dbReference>
<dbReference type="PANTHER" id="PTHR45138">
    <property type="entry name" value="REGULATORY COMPONENTS OF SENSORY TRANSDUCTION SYSTEM"/>
    <property type="match status" value="1"/>
</dbReference>
<dbReference type="GO" id="GO:0043709">
    <property type="term" value="P:cell adhesion involved in single-species biofilm formation"/>
    <property type="evidence" value="ECO:0007669"/>
    <property type="project" value="TreeGrafter"/>
</dbReference>
<dbReference type="SUPFAM" id="SSF55073">
    <property type="entry name" value="Nucleotide cyclase"/>
    <property type="match status" value="1"/>
</dbReference>
<evidence type="ECO:0000259" key="4">
    <source>
        <dbReference type="PROSITE" id="PS50110"/>
    </source>
</evidence>
<dbReference type="GO" id="GO:0052621">
    <property type="term" value="F:diguanylate cyclase activity"/>
    <property type="evidence" value="ECO:0007669"/>
    <property type="project" value="TreeGrafter"/>
</dbReference>
<dbReference type="Proteomes" id="UP000283492">
    <property type="component" value="Unassembled WGS sequence"/>
</dbReference>
<sequence length="482" mass="53346">MFVKKSCSANSLLNIQIQMCYSIADRLICIRVHSLWGISMNLQKKETLLIVDDSKFQRAIIKEMLGEHFRLEEATSGEECLMILEKSSHLIDLVLLDLVMPGIDGFEVLRRRQTMDAFKDIPVIVLTSSNSIEFQTEAFELGADEFIIKPVDARIALSRVNNTLGVKRRLQSSLDEQNVWKVKSQIDEMTSLFNKMTIKNLISETLTNAPSALHALMVIDIDNFKSVNDIYGHTVGDHIICVIAGVISSQFRNTDFVGRIGGDEFVVLMPDIPAKEVAFEKAESLIQIILKKEGLSIPDNISISIGLAFSDSEDMTYASFFGKADQALYVSKKSGKGRYSLYGSDVEETVGTNEVLVWSGSRNVFSMLEYALNSSAAIVSISSQEEICSHLADDSHSVLAIFADVSDTTDSGKSMWDTVKDATPDHVCPVIAICKEGDLDQIQTAVSSEIIDDLLFSPLEVSVLKRRINANIHPDKNNEADA</sequence>
<dbReference type="PANTHER" id="PTHR45138:SF9">
    <property type="entry name" value="DIGUANYLATE CYCLASE DGCM-RELATED"/>
    <property type="match status" value="1"/>
</dbReference>
<dbReference type="InterPro" id="IPR043128">
    <property type="entry name" value="Rev_trsase/Diguanyl_cyclase"/>
</dbReference>
<feature type="domain" description="Response regulatory" evidence="4">
    <location>
        <begin position="47"/>
        <end position="164"/>
    </location>
</feature>
<evidence type="ECO:0000256" key="3">
    <source>
        <dbReference type="PROSITE-ProRule" id="PRU00169"/>
    </source>
</evidence>
<evidence type="ECO:0000313" key="6">
    <source>
        <dbReference type="EMBL" id="RHA87869.1"/>
    </source>
</evidence>
<protein>
    <recommendedName>
        <fullName evidence="1">Stage 0 sporulation protein A homolog</fullName>
    </recommendedName>
</protein>
<comment type="caution">
    <text evidence="6">The sequence shown here is derived from an EMBL/GenBank/DDBJ whole genome shotgun (WGS) entry which is preliminary data.</text>
</comment>
<dbReference type="Gene3D" id="3.40.50.2300">
    <property type="match status" value="1"/>
</dbReference>
<dbReference type="SUPFAM" id="SSF52172">
    <property type="entry name" value="CheY-like"/>
    <property type="match status" value="1"/>
</dbReference>
<evidence type="ECO:0000313" key="7">
    <source>
        <dbReference type="Proteomes" id="UP000283492"/>
    </source>
</evidence>
<evidence type="ECO:0000256" key="2">
    <source>
        <dbReference type="ARBA" id="ARBA00024867"/>
    </source>
</evidence>
<dbReference type="InterPro" id="IPR050469">
    <property type="entry name" value="Diguanylate_Cyclase"/>
</dbReference>
<dbReference type="SMART" id="SM00267">
    <property type="entry name" value="GGDEF"/>
    <property type="match status" value="1"/>
</dbReference>
<feature type="modified residue" description="4-aspartylphosphate" evidence="3">
    <location>
        <position position="97"/>
    </location>
</feature>
<dbReference type="Gene3D" id="3.30.70.270">
    <property type="match status" value="1"/>
</dbReference>
<evidence type="ECO:0000256" key="1">
    <source>
        <dbReference type="ARBA" id="ARBA00018672"/>
    </source>
</evidence>
<evidence type="ECO:0000259" key="5">
    <source>
        <dbReference type="PROSITE" id="PS50887"/>
    </source>
</evidence>
<keyword evidence="3" id="KW-0597">Phosphoprotein</keyword>
<dbReference type="GO" id="GO:0000160">
    <property type="term" value="P:phosphorelay signal transduction system"/>
    <property type="evidence" value="ECO:0007669"/>
    <property type="project" value="InterPro"/>
</dbReference>
<proteinExistence type="predicted"/>
<dbReference type="AlphaFoldDB" id="A0A3R6H023"/>
<accession>A0A3R6H023</accession>
<dbReference type="Pfam" id="PF00072">
    <property type="entry name" value="Response_reg"/>
    <property type="match status" value="1"/>
</dbReference>
<dbReference type="InterPro" id="IPR011006">
    <property type="entry name" value="CheY-like_superfamily"/>
</dbReference>
<comment type="function">
    <text evidence="2">May play the central regulatory role in sporulation. It may be an element of the effector pathway responsible for the activation of sporulation genes in response to nutritional stress. Spo0A may act in concert with spo0H (a sigma factor) to control the expression of some genes that are critical to the sporulation process.</text>
</comment>
<gene>
    <name evidence="6" type="ORF">DW914_10110</name>
</gene>
<dbReference type="InterPro" id="IPR001789">
    <property type="entry name" value="Sig_transdc_resp-reg_receiver"/>
</dbReference>
<dbReference type="GO" id="GO:1902201">
    <property type="term" value="P:negative regulation of bacterial-type flagellum-dependent cell motility"/>
    <property type="evidence" value="ECO:0007669"/>
    <property type="project" value="TreeGrafter"/>
</dbReference>
<dbReference type="CDD" id="cd01949">
    <property type="entry name" value="GGDEF"/>
    <property type="match status" value="1"/>
</dbReference>
<dbReference type="InterPro" id="IPR000160">
    <property type="entry name" value="GGDEF_dom"/>
</dbReference>
<dbReference type="PROSITE" id="PS50887">
    <property type="entry name" value="GGDEF"/>
    <property type="match status" value="1"/>
</dbReference>
<dbReference type="PROSITE" id="PS50110">
    <property type="entry name" value="RESPONSE_REGULATORY"/>
    <property type="match status" value="1"/>
</dbReference>
<reference evidence="6 7" key="1">
    <citation type="submission" date="2018-08" db="EMBL/GenBank/DDBJ databases">
        <title>A genome reference for cultivated species of the human gut microbiota.</title>
        <authorList>
            <person name="Zou Y."/>
            <person name="Xue W."/>
            <person name="Luo G."/>
        </authorList>
    </citation>
    <scope>NUCLEOTIDE SEQUENCE [LARGE SCALE GENOMIC DNA]</scope>
    <source>
        <strain evidence="6 7">AM42-1AC</strain>
    </source>
</reference>
<dbReference type="SMART" id="SM00448">
    <property type="entry name" value="REC"/>
    <property type="match status" value="1"/>
</dbReference>
<organism evidence="6 7">
    <name type="scientific">Roseburia inulinivorans</name>
    <dbReference type="NCBI Taxonomy" id="360807"/>
    <lineage>
        <taxon>Bacteria</taxon>
        <taxon>Bacillati</taxon>
        <taxon>Bacillota</taxon>
        <taxon>Clostridia</taxon>
        <taxon>Lachnospirales</taxon>
        <taxon>Lachnospiraceae</taxon>
        <taxon>Roseburia</taxon>
    </lineage>
</organism>
<feature type="domain" description="GGDEF" evidence="5">
    <location>
        <begin position="212"/>
        <end position="344"/>
    </location>
</feature>
<name>A0A3R6H023_9FIRM</name>